<comment type="caution">
    <text evidence="1">The sequence shown here is derived from an EMBL/GenBank/DDBJ whole genome shotgun (WGS) entry which is preliminary data.</text>
</comment>
<dbReference type="Proteomes" id="UP001320706">
    <property type="component" value="Unassembled WGS sequence"/>
</dbReference>
<sequence length="297" mass="32332">MTEVTDRAERDVQRTLEEGDRGSDSPEKPVEVQTRHRGGFFCHNRIFGPVTNDYGDLALLACSLVTGMVDAASFANWSVFCGMQTGNTVILGLSTATLPTNPHAWESTLVSIASYLVGAFFTFRITFWFVPAGALSNRFYISLLFLLQGLLIILAAGLATPQDLIPHNPPGETSEAIIHRVISNVRIVSLLPPLAFQSGMQIAVSRLLGFNELPVNVLTSTYCDLMGDPKLLAVHNVKRNRRFASAVLLLAGAIISGWLMRSSGGLYSVLYLAGGIKVLTAVLVFLFFKRKVVDDAK</sequence>
<protein>
    <submittedName>
        <fullName evidence="1">Uncharacterized protein</fullName>
    </submittedName>
</protein>
<evidence type="ECO:0000313" key="2">
    <source>
        <dbReference type="Proteomes" id="UP001320706"/>
    </source>
</evidence>
<organism evidence="1 2">
    <name type="scientific">Zalaria obscura</name>
    <dbReference type="NCBI Taxonomy" id="2024903"/>
    <lineage>
        <taxon>Eukaryota</taxon>
        <taxon>Fungi</taxon>
        <taxon>Dikarya</taxon>
        <taxon>Ascomycota</taxon>
        <taxon>Pezizomycotina</taxon>
        <taxon>Dothideomycetes</taxon>
        <taxon>Dothideomycetidae</taxon>
        <taxon>Dothideales</taxon>
        <taxon>Zalariaceae</taxon>
        <taxon>Zalaria</taxon>
    </lineage>
</organism>
<name>A0ACC3SMQ1_9PEZI</name>
<dbReference type="EMBL" id="JAMKPW020000002">
    <property type="protein sequence ID" value="KAK8219954.1"/>
    <property type="molecule type" value="Genomic_DNA"/>
</dbReference>
<gene>
    <name evidence="1" type="ORF">M8818_000369</name>
</gene>
<accession>A0ACC3SMQ1</accession>
<reference evidence="1" key="1">
    <citation type="submission" date="2024-02" db="EMBL/GenBank/DDBJ databases">
        <title>Metagenome Assembled Genome of Zalaria obscura JY119.</title>
        <authorList>
            <person name="Vighnesh L."/>
            <person name="Jagadeeshwari U."/>
            <person name="Venkata Ramana C."/>
            <person name="Sasikala C."/>
        </authorList>
    </citation>
    <scope>NUCLEOTIDE SEQUENCE</scope>
    <source>
        <strain evidence="1">JY119</strain>
    </source>
</reference>
<keyword evidence="2" id="KW-1185">Reference proteome</keyword>
<proteinExistence type="predicted"/>
<evidence type="ECO:0000313" key="1">
    <source>
        <dbReference type="EMBL" id="KAK8219954.1"/>
    </source>
</evidence>